<dbReference type="Proteomes" id="UP000643405">
    <property type="component" value="Unassembled WGS sequence"/>
</dbReference>
<dbReference type="GO" id="GO:0016829">
    <property type="term" value="F:lyase activity"/>
    <property type="evidence" value="ECO:0007669"/>
    <property type="project" value="UniProtKB-KW"/>
</dbReference>
<dbReference type="InterPro" id="IPR028431">
    <property type="entry name" value="NADP_DH_HndA-like"/>
</dbReference>
<proteinExistence type="predicted"/>
<dbReference type="SUPFAM" id="SSF52833">
    <property type="entry name" value="Thioredoxin-like"/>
    <property type="match status" value="1"/>
</dbReference>
<dbReference type="PANTHER" id="PTHR43342:SF2">
    <property type="entry name" value="POTENTIAL NAD-REDUCING HYDROGENASE SUBUNIT"/>
    <property type="match status" value="1"/>
</dbReference>
<evidence type="ECO:0000313" key="3">
    <source>
        <dbReference type="EMBL" id="MBD0415409.1"/>
    </source>
</evidence>
<keyword evidence="4" id="KW-1185">Reference proteome</keyword>
<dbReference type="EMBL" id="JACVVX010000003">
    <property type="protein sequence ID" value="MBD0415409.1"/>
    <property type="molecule type" value="Genomic_DNA"/>
</dbReference>
<dbReference type="Pfam" id="PF01903">
    <property type="entry name" value="CbiX"/>
    <property type="match status" value="1"/>
</dbReference>
<keyword evidence="2" id="KW-0456">Lyase</keyword>
<sequence>MERLAARVAAFDGVTETAFAFTEQGEPSLRETLEALCAKPFAEILILPLFLPMEPSLLAWLKRSLSRWQLEAIEPWPQLRMARQVSESDAFDRLLEALTQSIADQTELVPAARKAAEGSLVPPQKRRVLVCQGGPCNAAGASAIWGHLRNEQKRQNLRTTGDGTMTAKTTCLGPCNLAPVMQVFPEGTYYGGVTERAVDRIISEHLLEGRIVADFAYEANGRKQFLRG</sequence>
<dbReference type="Gene3D" id="3.40.30.10">
    <property type="entry name" value="Glutaredoxin"/>
    <property type="match status" value="1"/>
</dbReference>
<keyword evidence="1" id="KW-0479">Metal-binding</keyword>
<dbReference type="GO" id="GO:0046872">
    <property type="term" value="F:metal ion binding"/>
    <property type="evidence" value="ECO:0007669"/>
    <property type="project" value="UniProtKB-KW"/>
</dbReference>
<dbReference type="Gene3D" id="3.40.50.1400">
    <property type="match status" value="1"/>
</dbReference>
<evidence type="ECO:0000256" key="2">
    <source>
        <dbReference type="ARBA" id="ARBA00023239"/>
    </source>
</evidence>
<protein>
    <submittedName>
        <fullName evidence="3">NAD(P)H-dependent oxidoreductase subunit E</fullName>
    </submittedName>
</protein>
<organism evidence="3 4">
    <name type="scientific">Oryzicola mucosus</name>
    <dbReference type="NCBI Taxonomy" id="2767425"/>
    <lineage>
        <taxon>Bacteria</taxon>
        <taxon>Pseudomonadati</taxon>
        <taxon>Pseudomonadota</taxon>
        <taxon>Alphaproteobacteria</taxon>
        <taxon>Hyphomicrobiales</taxon>
        <taxon>Phyllobacteriaceae</taxon>
        <taxon>Oryzicola</taxon>
    </lineage>
</organism>
<dbReference type="AlphaFoldDB" id="A0A8J6PTV1"/>
<dbReference type="Pfam" id="PF01257">
    <property type="entry name" value="2Fe-2S_thioredx"/>
    <property type="match status" value="1"/>
</dbReference>
<dbReference type="InterPro" id="IPR036249">
    <property type="entry name" value="Thioredoxin-like_sf"/>
</dbReference>
<name>A0A8J6PTV1_9HYPH</name>
<gene>
    <name evidence="3" type="ORF">ICI42_12140</name>
</gene>
<dbReference type="CDD" id="cd02980">
    <property type="entry name" value="TRX_Fd_family"/>
    <property type="match status" value="1"/>
</dbReference>
<evidence type="ECO:0000256" key="1">
    <source>
        <dbReference type="ARBA" id="ARBA00022723"/>
    </source>
</evidence>
<dbReference type="PANTHER" id="PTHR43342">
    <property type="entry name" value="NADH-QUINONE OXIDOREDUCTASE, E SUBUNIT"/>
    <property type="match status" value="1"/>
</dbReference>
<dbReference type="SUPFAM" id="SSF53800">
    <property type="entry name" value="Chelatase"/>
    <property type="match status" value="1"/>
</dbReference>
<evidence type="ECO:0000313" key="4">
    <source>
        <dbReference type="Proteomes" id="UP000643405"/>
    </source>
</evidence>
<accession>A0A8J6PTV1</accession>
<reference evidence="3" key="1">
    <citation type="submission" date="2020-09" db="EMBL/GenBank/DDBJ databases">
        <title>Genome seq and assembly of Tianweitania sp.</title>
        <authorList>
            <person name="Chhetri G."/>
        </authorList>
    </citation>
    <scope>NUCLEOTIDE SEQUENCE</scope>
    <source>
        <strain evidence="3">Rool2</strain>
    </source>
</reference>
<comment type="caution">
    <text evidence="3">The sequence shown here is derived from an EMBL/GenBank/DDBJ whole genome shotgun (WGS) entry which is preliminary data.</text>
</comment>
<dbReference type="InterPro" id="IPR002762">
    <property type="entry name" value="CbiX-like"/>
</dbReference>